<evidence type="ECO:0000259" key="5">
    <source>
        <dbReference type="Pfam" id="PF00881"/>
    </source>
</evidence>
<organism evidence="6 7">
    <name type="scientific">Oopsacas minuta</name>
    <dbReference type="NCBI Taxonomy" id="111878"/>
    <lineage>
        <taxon>Eukaryota</taxon>
        <taxon>Metazoa</taxon>
        <taxon>Porifera</taxon>
        <taxon>Hexactinellida</taxon>
        <taxon>Hexasterophora</taxon>
        <taxon>Lyssacinosida</taxon>
        <taxon>Leucopsacidae</taxon>
        <taxon>Oopsacas</taxon>
    </lineage>
</organism>
<dbReference type="SUPFAM" id="SSF55469">
    <property type="entry name" value="FMN-dependent nitroreductase-like"/>
    <property type="match status" value="1"/>
</dbReference>
<dbReference type="Pfam" id="PF00881">
    <property type="entry name" value="Nitroreductase"/>
    <property type="match status" value="1"/>
</dbReference>
<dbReference type="Proteomes" id="UP001165289">
    <property type="component" value="Unassembled WGS sequence"/>
</dbReference>
<dbReference type="InterPro" id="IPR050627">
    <property type="entry name" value="Nitroreductase/BluB"/>
</dbReference>
<dbReference type="GO" id="GO:0006570">
    <property type="term" value="P:tyrosine metabolic process"/>
    <property type="evidence" value="ECO:0007669"/>
    <property type="project" value="TreeGrafter"/>
</dbReference>
<dbReference type="GO" id="GO:0140616">
    <property type="term" value="F:iodotyrosine deiodinase activity"/>
    <property type="evidence" value="ECO:0007669"/>
    <property type="project" value="UniProtKB-ARBA"/>
</dbReference>
<dbReference type="GO" id="GO:0005886">
    <property type="term" value="C:plasma membrane"/>
    <property type="evidence" value="ECO:0007669"/>
    <property type="project" value="TreeGrafter"/>
</dbReference>
<keyword evidence="2" id="KW-0285">Flavoprotein</keyword>
<evidence type="ECO:0000313" key="7">
    <source>
        <dbReference type="Proteomes" id="UP001165289"/>
    </source>
</evidence>
<keyword evidence="4" id="KW-0560">Oxidoreductase</keyword>
<reference evidence="6 7" key="1">
    <citation type="journal article" date="2023" name="BMC Biol.">
        <title>The compact genome of the sponge Oopsacas minuta (Hexactinellida) is lacking key metazoan core genes.</title>
        <authorList>
            <person name="Santini S."/>
            <person name="Schenkelaars Q."/>
            <person name="Jourda C."/>
            <person name="Duchesne M."/>
            <person name="Belahbib H."/>
            <person name="Rocher C."/>
            <person name="Selva M."/>
            <person name="Riesgo A."/>
            <person name="Vervoort M."/>
            <person name="Leys S.P."/>
            <person name="Kodjabachian L."/>
            <person name="Le Bivic A."/>
            <person name="Borchiellini C."/>
            <person name="Claverie J.M."/>
            <person name="Renard E."/>
        </authorList>
    </citation>
    <scope>NUCLEOTIDE SEQUENCE [LARGE SCALE GENOMIC DNA]</scope>
    <source>
        <strain evidence="6">SPO-2</strain>
    </source>
</reference>
<dbReference type="AlphaFoldDB" id="A0AAV7JWJ6"/>
<dbReference type="InterPro" id="IPR000415">
    <property type="entry name" value="Nitroreductase-like"/>
</dbReference>
<evidence type="ECO:0000256" key="4">
    <source>
        <dbReference type="ARBA" id="ARBA00023002"/>
    </source>
</evidence>
<name>A0AAV7JWJ6_9METZ</name>
<evidence type="ECO:0000256" key="2">
    <source>
        <dbReference type="ARBA" id="ARBA00022630"/>
    </source>
</evidence>
<dbReference type="CDD" id="cd02144">
    <property type="entry name" value="iodotyrosine_dehalogenase"/>
    <property type="match status" value="1"/>
</dbReference>
<keyword evidence="7" id="KW-1185">Reference proteome</keyword>
<accession>A0AAV7JWJ6</accession>
<evidence type="ECO:0000256" key="1">
    <source>
        <dbReference type="ARBA" id="ARBA00007118"/>
    </source>
</evidence>
<evidence type="ECO:0000256" key="3">
    <source>
        <dbReference type="ARBA" id="ARBA00022643"/>
    </source>
</evidence>
<dbReference type="PANTHER" id="PTHR23026:SF90">
    <property type="entry name" value="IODOTYROSINE DEIODINASE 1"/>
    <property type="match status" value="1"/>
</dbReference>
<sequence length="264" mass="30393">MYYVLSLQNKQRKSSSICPFVSEQVIDTLPAKSTGEHVYVEFRHERIAKNEMICRSQAFYQFMNQRRTLRFFSTDPVPIEVIQNCVLTAGTAPSGAHCQPWTFVIVKDKIIKTQLREVIENEERVNYDHRMNSDWIKDLGPLMGTLHVENEIVKPYIEEAPYIIIVLKQQYGLKNGKRIAHYYPMESVCIATGILLTAIHNANLVSLVSTPMGAENAIRSLCNRPDNERVLFFMPVGYPADNATVPYRNDEYLRKSIEDILYIV</sequence>
<comment type="caution">
    <text evidence="6">The sequence shown here is derived from an EMBL/GenBank/DDBJ whole genome shotgun (WGS) entry which is preliminary data.</text>
</comment>
<evidence type="ECO:0000313" key="6">
    <source>
        <dbReference type="EMBL" id="KAI6653383.1"/>
    </source>
</evidence>
<dbReference type="PANTHER" id="PTHR23026">
    <property type="entry name" value="NADPH NITROREDUCTASE"/>
    <property type="match status" value="1"/>
</dbReference>
<protein>
    <recommendedName>
        <fullName evidence="5">Nitroreductase domain-containing protein</fullName>
    </recommendedName>
</protein>
<dbReference type="InterPro" id="IPR029479">
    <property type="entry name" value="Nitroreductase"/>
</dbReference>
<comment type="similarity">
    <text evidence="1">Belongs to the nitroreductase family.</text>
</comment>
<feature type="domain" description="Nitroreductase" evidence="5">
    <location>
        <begin position="65"/>
        <end position="238"/>
    </location>
</feature>
<proteinExistence type="inferred from homology"/>
<dbReference type="Gene3D" id="3.40.109.10">
    <property type="entry name" value="NADH Oxidase"/>
    <property type="match status" value="1"/>
</dbReference>
<dbReference type="EMBL" id="JAKMXF010000277">
    <property type="protein sequence ID" value="KAI6653383.1"/>
    <property type="molecule type" value="Genomic_DNA"/>
</dbReference>
<gene>
    <name evidence="6" type="ORF">LOD99_3602</name>
</gene>
<keyword evidence="3" id="KW-0288">FMN</keyword>